<gene>
    <name evidence="2" type="ORF">P353_08625</name>
</gene>
<comment type="caution">
    <text evidence="2">The sequence shown here is derived from an EMBL/GenBank/DDBJ whole genome shotgun (WGS) entry which is preliminary data.</text>
</comment>
<dbReference type="AlphaFoldDB" id="A0A096FKN1"/>
<accession>A0A096FKN1</accession>
<evidence type="ECO:0000256" key="1">
    <source>
        <dbReference type="SAM" id="Phobius"/>
    </source>
</evidence>
<dbReference type="EMBL" id="AWOR01000037">
    <property type="protein sequence ID" value="KGH30916.1"/>
    <property type="molecule type" value="Genomic_DNA"/>
</dbReference>
<reference evidence="2 3" key="1">
    <citation type="submission" date="2013-09" db="EMBL/GenBank/DDBJ databases">
        <title>High correlation between genotypes and phenotypes of environmental bacteria Comamonas testosteroni strains.</title>
        <authorList>
            <person name="Liu L."/>
            <person name="Zhu W."/>
            <person name="Xia X."/>
            <person name="Xu B."/>
            <person name="Luo M."/>
            <person name="Wang G."/>
        </authorList>
    </citation>
    <scope>NUCLEOTIDE SEQUENCE [LARGE SCALE GENOMIC DNA]</scope>
    <source>
        <strain evidence="2 3">JL40</strain>
    </source>
</reference>
<dbReference type="PATRIC" id="fig|285.48.peg.3484"/>
<organism evidence="2 3">
    <name type="scientific">Comamonas testosteroni</name>
    <name type="common">Pseudomonas testosteroni</name>
    <dbReference type="NCBI Taxonomy" id="285"/>
    <lineage>
        <taxon>Bacteria</taxon>
        <taxon>Pseudomonadati</taxon>
        <taxon>Pseudomonadota</taxon>
        <taxon>Betaproteobacteria</taxon>
        <taxon>Burkholderiales</taxon>
        <taxon>Comamonadaceae</taxon>
        <taxon>Comamonas</taxon>
    </lineage>
</organism>
<keyword evidence="1" id="KW-0812">Transmembrane</keyword>
<protein>
    <recommendedName>
        <fullName evidence="4">Transmembrane protein</fullName>
    </recommendedName>
</protein>
<evidence type="ECO:0000313" key="2">
    <source>
        <dbReference type="EMBL" id="KGH30916.1"/>
    </source>
</evidence>
<evidence type="ECO:0008006" key="4">
    <source>
        <dbReference type="Google" id="ProtNLM"/>
    </source>
</evidence>
<feature type="transmembrane region" description="Helical" evidence="1">
    <location>
        <begin position="55"/>
        <end position="80"/>
    </location>
</feature>
<keyword evidence="1" id="KW-1133">Transmembrane helix</keyword>
<name>A0A096FKN1_COMTE</name>
<dbReference type="RefSeq" id="WP_034367755.1">
    <property type="nucleotide sequence ID" value="NZ_AWOR01000037.1"/>
</dbReference>
<dbReference type="PROSITE" id="PS51257">
    <property type="entry name" value="PROKAR_LIPOPROTEIN"/>
    <property type="match status" value="1"/>
</dbReference>
<evidence type="ECO:0000313" key="3">
    <source>
        <dbReference type="Proteomes" id="UP000029553"/>
    </source>
</evidence>
<feature type="transmembrane region" description="Helical" evidence="1">
    <location>
        <begin position="20"/>
        <end position="43"/>
    </location>
</feature>
<sequence>MLNFNKIFLVYVPGIALLSLPVAPLLSVYALGACALYLAFLLLKFINKSMVATILMWVGASYFIGGFLALFGFAIMRGIFATLKGGVSSSDLDLLDPVVANPHLRKRIFPGQ</sequence>
<dbReference type="Proteomes" id="UP000029553">
    <property type="component" value="Unassembled WGS sequence"/>
</dbReference>
<proteinExistence type="predicted"/>
<keyword evidence="1" id="KW-0472">Membrane</keyword>